<proteinExistence type="predicted"/>
<reference evidence="3" key="1">
    <citation type="submission" date="2017-02" db="UniProtKB">
        <authorList>
            <consortium name="WormBaseParasite"/>
        </authorList>
    </citation>
    <scope>IDENTIFICATION</scope>
</reference>
<dbReference type="OrthoDB" id="4748970at2759"/>
<sequence length="62" mass="7067">MWQDISEFLHEENFRIDGAGQYCCCCMSALSPLDTAKINGTYQQHACAIEVRCSRDGFHCYV</sequence>
<accession>A0A0M3KKS1</accession>
<dbReference type="AlphaFoldDB" id="A0A0M3KKS1"/>
<keyword evidence="2" id="KW-1185">Reference proteome</keyword>
<dbReference type="EMBL" id="UYRR01041929">
    <property type="protein sequence ID" value="VDK81989.1"/>
    <property type="molecule type" value="Genomic_DNA"/>
</dbReference>
<dbReference type="Proteomes" id="UP000267096">
    <property type="component" value="Unassembled WGS sequence"/>
</dbReference>
<gene>
    <name evidence="1" type="ORF">ASIM_LOCUS20969</name>
</gene>
<organism evidence="3">
    <name type="scientific">Anisakis simplex</name>
    <name type="common">Herring worm</name>
    <dbReference type="NCBI Taxonomy" id="6269"/>
    <lineage>
        <taxon>Eukaryota</taxon>
        <taxon>Metazoa</taxon>
        <taxon>Ecdysozoa</taxon>
        <taxon>Nematoda</taxon>
        <taxon>Chromadorea</taxon>
        <taxon>Rhabditida</taxon>
        <taxon>Spirurina</taxon>
        <taxon>Ascaridomorpha</taxon>
        <taxon>Ascaridoidea</taxon>
        <taxon>Anisakidae</taxon>
        <taxon>Anisakis</taxon>
        <taxon>Anisakis simplex complex</taxon>
    </lineage>
</organism>
<dbReference type="WBParaSite" id="ASIM_0002160301-mRNA-1">
    <property type="protein sequence ID" value="ASIM_0002160301-mRNA-1"/>
    <property type="gene ID" value="ASIM_0002160301"/>
</dbReference>
<evidence type="ECO:0000313" key="1">
    <source>
        <dbReference type="EMBL" id="VDK81989.1"/>
    </source>
</evidence>
<protein>
    <submittedName>
        <fullName evidence="3">Antirestriction protein</fullName>
    </submittedName>
</protein>
<evidence type="ECO:0000313" key="3">
    <source>
        <dbReference type="WBParaSite" id="ASIM_0002160301-mRNA-1"/>
    </source>
</evidence>
<evidence type="ECO:0000313" key="2">
    <source>
        <dbReference type="Proteomes" id="UP000267096"/>
    </source>
</evidence>
<name>A0A0M3KKS1_ANISI</name>
<reference evidence="1 2" key="2">
    <citation type="submission" date="2018-11" db="EMBL/GenBank/DDBJ databases">
        <authorList>
            <consortium name="Pathogen Informatics"/>
        </authorList>
    </citation>
    <scope>NUCLEOTIDE SEQUENCE [LARGE SCALE GENOMIC DNA]</scope>
</reference>